<comment type="catalytic activity">
    <reaction evidence="12">
        <text>L-arginyl-[protein] + 2 S-adenosyl-L-methionine = N(omega),N(omega)-dimethyl-L-arginyl-[protein] + 2 S-adenosyl-L-homocysteine + 2 H(+)</text>
        <dbReference type="Rhea" id="RHEA:48096"/>
        <dbReference type="Rhea" id="RHEA-COMP:10532"/>
        <dbReference type="Rhea" id="RHEA-COMP:11991"/>
        <dbReference type="ChEBI" id="CHEBI:15378"/>
        <dbReference type="ChEBI" id="CHEBI:29965"/>
        <dbReference type="ChEBI" id="CHEBI:57856"/>
        <dbReference type="ChEBI" id="CHEBI:59789"/>
        <dbReference type="ChEBI" id="CHEBI:61897"/>
        <dbReference type="EC" id="2.1.1.319"/>
    </reaction>
</comment>
<dbReference type="Gene3D" id="2.70.160.11">
    <property type="entry name" value="Hnrnp arginine n-methyltransferase1"/>
    <property type="match status" value="1"/>
</dbReference>
<keyword evidence="6 13" id="KW-0808">Transferase</keyword>
<evidence type="ECO:0000256" key="7">
    <source>
        <dbReference type="ARBA" id="ARBA00022691"/>
    </source>
</evidence>
<evidence type="ECO:0000256" key="6">
    <source>
        <dbReference type="ARBA" id="ARBA00022679"/>
    </source>
</evidence>
<dbReference type="InterPro" id="IPR029063">
    <property type="entry name" value="SAM-dependent_MTases_sf"/>
</dbReference>
<evidence type="ECO:0000256" key="12">
    <source>
        <dbReference type="ARBA" id="ARBA00049086"/>
    </source>
</evidence>
<evidence type="ECO:0000313" key="16">
    <source>
        <dbReference type="Proteomes" id="UP000186922"/>
    </source>
</evidence>
<evidence type="ECO:0000256" key="8">
    <source>
        <dbReference type="ARBA" id="ARBA00022853"/>
    </source>
</evidence>
<evidence type="ECO:0000256" key="3">
    <source>
        <dbReference type="ARBA" id="ARBA00011925"/>
    </source>
</evidence>
<dbReference type="Proteomes" id="UP000186922">
    <property type="component" value="Unassembled WGS sequence"/>
</dbReference>
<proteinExistence type="predicted"/>
<keyword evidence="8" id="KW-0156">Chromatin regulator</keyword>
<dbReference type="GO" id="GO:0070611">
    <property type="term" value="F:histone H3R2 methyltransferase activity"/>
    <property type="evidence" value="ECO:0007669"/>
    <property type="project" value="TreeGrafter"/>
</dbReference>
<dbReference type="Pfam" id="PF22528">
    <property type="entry name" value="PRMT_C"/>
    <property type="match status" value="1"/>
</dbReference>
<dbReference type="GO" id="GO:0005634">
    <property type="term" value="C:nucleus"/>
    <property type="evidence" value="ECO:0007669"/>
    <property type="project" value="UniProtKB-SubCell"/>
</dbReference>
<evidence type="ECO:0000256" key="4">
    <source>
        <dbReference type="ARBA" id="ARBA00022490"/>
    </source>
</evidence>
<comment type="subcellular location">
    <subcellularLocation>
        <location evidence="2">Cytoplasm</location>
    </subcellularLocation>
    <subcellularLocation>
        <location evidence="1">Nucleus</location>
    </subcellularLocation>
</comment>
<dbReference type="InterPro" id="IPR055135">
    <property type="entry name" value="PRMT_dom"/>
</dbReference>
<dbReference type="InterPro" id="IPR025799">
    <property type="entry name" value="Arg_MeTrfase"/>
</dbReference>
<accession>A0A1D1UTZ1</accession>
<keyword evidence="16" id="KW-1185">Reference proteome</keyword>
<name>A0A1D1UTZ1_RAMVA</name>
<organism evidence="15 16">
    <name type="scientific">Ramazzottius varieornatus</name>
    <name type="common">Water bear</name>
    <name type="synonym">Tardigrade</name>
    <dbReference type="NCBI Taxonomy" id="947166"/>
    <lineage>
        <taxon>Eukaryota</taxon>
        <taxon>Metazoa</taxon>
        <taxon>Ecdysozoa</taxon>
        <taxon>Tardigrada</taxon>
        <taxon>Eutardigrada</taxon>
        <taxon>Parachela</taxon>
        <taxon>Hypsibioidea</taxon>
        <taxon>Ramazzottiidae</taxon>
        <taxon>Ramazzottius</taxon>
    </lineage>
</organism>
<dbReference type="PROSITE" id="PS51678">
    <property type="entry name" value="SAM_MT_PRMT"/>
    <property type="match status" value="1"/>
</dbReference>
<dbReference type="PANTHER" id="PTHR11006">
    <property type="entry name" value="PROTEIN ARGININE N-METHYLTRANSFERASE"/>
    <property type="match status" value="1"/>
</dbReference>
<keyword evidence="9" id="KW-0805">Transcription regulation</keyword>
<evidence type="ECO:0000313" key="15">
    <source>
        <dbReference type="EMBL" id="GAU93134.1"/>
    </source>
</evidence>
<evidence type="ECO:0000256" key="11">
    <source>
        <dbReference type="ARBA" id="ARBA00023242"/>
    </source>
</evidence>
<dbReference type="GO" id="GO:0035242">
    <property type="term" value="F:protein-arginine omega-N asymmetric methyltransferase activity"/>
    <property type="evidence" value="ECO:0007669"/>
    <property type="project" value="UniProtKB-EC"/>
</dbReference>
<evidence type="ECO:0000256" key="10">
    <source>
        <dbReference type="ARBA" id="ARBA00023163"/>
    </source>
</evidence>
<evidence type="ECO:0000259" key="14">
    <source>
        <dbReference type="Pfam" id="PF22528"/>
    </source>
</evidence>
<sequence>MAPSIPMQSPVLCQVAGVTLYRMDGLTFTEYVPTCTIVLQKKSDANSGSSFVLRFMNDSEDLGSIAISQTTESATIKDKTLVFSPPDASGETMAVSFPNEEGFSQFKEMLSNIRNGKVQSLFEKRTEETSAVQYFQFYSFLSQQQNMLQDYVRTSTYQRAIQLNDVDFRGKVVLDVGAGSGILSFFACQVGASRVYAVEASSMAEHCNLLVRENKMDGVVKVVHGKVEEITLPEKVDVIISEPMGYMLLNERMLESYIHARKFLKPGGRMFPTIGDLHIAPFTDEALYMEQLSKANFWYQNAFHGIDLSGLREKAFDEYFRQPIVDTFDIRICPSASVKWSINFEQDKESDLYNIDIPLSFPLVTTGMIHGLAFWFDAGFLGSNATVWLTTAPNQPLTHWYQVRCLLKTPLFGVKGQILSGRVLMVANGRQSYDVTIHLGVEGSGSKSSNTLDLKNPYFRYNGAPVEPPPGTSNHSPSDVYNAQMQQQYQLCQSTASMQVGQNYNGTAVNGQMMYQNYPQMQQQPYMAAVPEPVPAFHNSQAQLPQVRYATNSGPAQQTVGSPGYGAPPATVHQSAAIPRYSTNYQYAPHN</sequence>
<dbReference type="Gene3D" id="3.40.50.150">
    <property type="entry name" value="Vaccinia Virus protein VP39"/>
    <property type="match status" value="1"/>
</dbReference>
<gene>
    <name evidence="15" type="primary">RvY_05120-1</name>
    <name evidence="15" type="synonym">RvY_05120.1</name>
    <name evidence="15" type="ORF">RvY_05120</name>
</gene>
<dbReference type="GO" id="GO:0032259">
    <property type="term" value="P:methylation"/>
    <property type="evidence" value="ECO:0007669"/>
    <property type="project" value="UniProtKB-KW"/>
</dbReference>
<dbReference type="EC" id="2.1.1.319" evidence="3"/>
<evidence type="ECO:0000256" key="2">
    <source>
        <dbReference type="ARBA" id="ARBA00004496"/>
    </source>
</evidence>
<dbReference type="SUPFAM" id="SSF53335">
    <property type="entry name" value="S-adenosyl-L-methionine-dependent methyltransferases"/>
    <property type="match status" value="1"/>
</dbReference>
<keyword evidence="5 13" id="KW-0489">Methyltransferase</keyword>
<dbReference type="AlphaFoldDB" id="A0A1D1UTZ1"/>
<evidence type="ECO:0000256" key="13">
    <source>
        <dbReference type="PROSITE-ProRule" id="PRU01015"/>
    </source>
</evidence>
<dbReference type="STRING" id="947166.A0A1D1UTZ1"/>
<dbReference type="GO" id="GO:0035241">
    <property type="term" value="F:protein-arginine omega-N monomethyltransferase activity"/>
    <property type="evidence" value="ECO:0007669"/>
    <property type="project" value="UniProtKB-ARBA"/>
</dbReference>
<keyword evidence="11" id="KW-0539">Nucleus</keyword>
<keyword evidence="4" id="KW-0963">Cytoplasm</keyword>
<dbReference type="OrthoDB" id="7848332at2759"/>
<dbReference type="PANTHER" id="PTHR11006:SF10">
    <property type="entry name" value="HISTONE-ARGININE METHYLTRANSFERASE CARMER-RELATED"/>
    <property type="match status" value="1"/>
</dbReference>
<dbReference type="CDD" id="cd02440">
    <property type="entry name" value="AdoMet_MTases"/>
    <property type="match status" value="1"/>
</dbReference>
<dbReference type="EMBL" id="BDGG01000002">
    <property type="protein sequence ID" value="GAU93134.1"/>
    <property type="molecule type" value="Genomic_DNA"/>
</dbReference>
<evidence type="ECO:0000256" key="1">
    <source>
        <dbReference type="ARBA" id="ARBA00004123"/>
    </source>
</evidence>
<keyword evidence="10" id="KW-0804">Transcription</keyword>
<evidence type="ECO:0000256" key="5">
    <source>
        <dbReference type="ARBA" id="ARBA00022603"/>
    </source>
</evidence>
<dbReference type="FunFam" id="2.70.160.11:FF:000002">
    <property type="entry name" value="Probable histone-arginine methyltransferase CARM1"/>
    <property type="match status" value="1"/>
</dbReference>
<dbReference type="FunFam" id="3.40.50.150:FF:000031">
    <property type="entry name" value="Putative Histone-arginine methyltransferase CARM1"/>
    <property type="match status" value="1"/>
</dbReference>
<protein>
    <recommendedName>
        <fullName evidence="3">type I protein arginine methyltransferase</fullName>
        <ecNumber evidence="3">2.1.1.319</ecNumber>
    </recommendedName>
</protein>
<keyword evidence="7 13" id="KW-0949">S-adenosyl-L-methionine</keyword>
<comment type="caution">
    <text evidence="15">The sequence shown here is derived from an EMBL/GenBank/DDBJ whole genome shotgun (WGS) entry which is preliminary data.</text>
</comment>
<dbReference type="Pfam" id="PF06325">
    <property type="entry name" value="PrmA"/>
    <property type="match status" value="1"/>
</dbReference>
<feature type="domain" description="Protein arginine N-methyltransferase" evidence="14">
    <location>
        <begin position="276"/>
        <end position="440"/>
    </location>
</feature>
<reference evidence="15 16" key="1">
    <citation type="journal article" date="2016" name="Nat. Commun.">
        <title>Extremotolerant tardigrade genome and improved radiotolerance of human cultured cells by tardigrade-unique protein.</title>
        <authorList>
            <person name="Hashimoto T."/>
            <person name="Horikawa D.D."/>
            <person name="Saito Y."/>
            <person name="Kuwahara H."/>
            <person name="Kozuka-Hata H."/>
            <person name="Shin-I T."/>
            <person name="Minakuchi Y."/>
            <person name="Ohishi K."/>
            <person name="Motoyama A."/>
            <person name="Aizu T."/>
            <person name="Enomoto A."/>
            <person name="Kondo K."/>
            <person name="Tanaka S."/>
            <person name="Hara Y."/>
            <person name="Koshikawa S."/>
            <person name="Sagara H."/>
            <person name="Miura T."/>
            <person name="Yokobori S."/>
            <person name="Miyagawa K."/>
            <person name="Suzuki Y."/>
            <person name="Kubo T."/>
            <person name="Oyama M."/>
            <person name="Kohara Y."/>
            <person name="Fujiyama A."/>
            <person name="Arakawa K."/>
            <person name="Katayama T."/>
            <person name="Toyoda A."/>
            <person name="Kunieda T."/>
        </authorList>
    </citation>
    <scope>NUCLEOTIDE SEQUENCE [LARGE SCALE GENOMIC DNA]</scope>
    <source>
        <strain evidence="15 16">YOKOZUNA-1</strain>
    </source>
</reference>
<evidence type="ECO:0000256" key="9">
    <source>
        <dbReference type="ARBA" id="ARBA00023015"/>
    </source>
</evidence>
<dbReference type="GO" id="GO:0005737">
    <property type="term" value="C:cytoplasm"/>
    <property type="evidence" value="ECO:0007669"/>
    <property type="project" value="UniProtKB-SubCell"/>
</dbReference>